<gene>
    <name evidence="4" type="ORF">NMK_1206</name>
</gene>
<evidence type="ECO:0000313" key="5">
    <source>
        <dbReference type="Proteomes" id="UP000245081"/>
    </source>
</evidence>
<comment type="caution">
    <text evidence="4">The sequence shown here is derived from an EMBL/GenBank/DDBJ whole genome shotgun (WGS) entry which is preliminary data.</text>
</comment>
<dbReference type="GO" id="GO:0016747">
    <property type="term" value="F:acyltransferase activity, transferring groups other than amino-acyl groups"/>
    <property type="evidence" value="ECO:0007669"/>
    <property type="project" value="InterPro"/>
</dbReference>
<dbReference type="InterPro" id="IPR016181">
    <property type="entry name" value="Acyl_CoA_acyltransferase"/>
</dbReference>
<evidence type="ECO:0000313" key="4">
    <source>
        <dbReference type="EMBL" id="GBG13655.1"/>
    </source>
</evidence>
<dbReference type="PIRSF" id="PIRSF037663">
    <property type="entry name" value="Acetyltransf_GNAT_prd"/>
    <property type="match status" value="1"/>
</dbReference>
<dbReference type="EMBL" id="BDOQ01000003">
    <property type="protein sequence ID" value="GBG13655.1"/>
    <property type="molecule type" value="Genomic_DNA"/>
</dbReference>
<dbReference type="InterPro" id="IPR017255">
    <property type="entry name" value="AcTrfase_GNAT_prd"/>
</dbReference>
<dbReference type="Proteomes" id="UP000245081">
    <property type="component" value="Unassembled WGS sequence"/>
</dbReference>
<feature type="domain" description="N-acetyltransferase" evidence="3">
    <location>
        <begin position="1"/>
        <end position="130"/>
    </location>
</feature>
<dbReference type="PANTHER" id="PTHR43877:SF1">
    <property type="entry name" value="ACETYLTRANSFERASE"/>
    <property type="match status" value="1"/>
</dbReference>
<keyword evidence="1 4" id="KW-0808">Transferase</keyword>
<dbReference type="Pfam" id="PF00583">
    <property type="entry name" value="Acetyltransf_1"/>
    <property type="match status" value="1"/>
</dbReference>
<dbReference type="AlphaFoldDB" id="A0A2R5F6C1"/>
<proteinExistence type="predicted"/>
<dbReference type="InterPro" id="IPR050832">
    <property type="entry name" value="Bact_Acetyltransf"/>
</dbReference>
<accession>A0A2R5F6C1</accession>
<dbReference type="PROSITE" id="PS51186">
    <property type="entry name" value="GNAT"/>
    <property type="match status" value="1"/>
</dbReference>
<sequence length="130" mass="14679">MQAEDHASLMELWRASEGVILRESDTPDAMARFLARNLDTSWVALHDNAMVGSIMAGQDGWRGYLYHVAVHPDWRRQGIGTQLVEKAVAAIQSRGIPRIHCLVKHDNADAQAFWLKHGFTRRDDVVDFAL</sequence>
<keyword evidence="2" id="KW-0012">Acyltransferase</keyword>
<dbReference type="InterPro" id="IPR000182">
    <property type="entry name" value="GNAT_dom"/>
</dbReference>
<reference evidence="4 5" key="1">
    <citation type="journal article" date="2018" name="Environ. Microbiol.">
        <title>Isolation and genomic characterization of Novimethylophilus kurashikiensis gen. nov. sp. nov., a new lanthanide-dependent methylotrophic species of Methylophilaceae.</title>
        <authorList>
            <person name="Lv H."/>
            <person name="Sahin N."/>
            <person name="Tani A."/>
        </authorList>
    </citation>
    <scope>NUCLEOTIDE SEQUENCE [LARGE SCALE GENOMIC DNA]</scope>
    <source>
        <strain evidence="4 5">La2-4</strain>
    </source>
</reference>
<evidence type="ECO:0000256" key="1">
    <source>
        <dbReference type="ARBA" id="ARBA00022679"/>
    </source>
</evidence>
<evidence type="ECO:0000259" key="3">
    <source>
        <dbReference type="PROSITE" id="PS51186"/>
    </source>
</evidence>
<name>A0A2R5F6C1_9PROT</name>
<protein>
    <submittedName>
        <fullName evidence="4">GCN5 family acetyltransferase</fullName>
    </submittedName>
</protein>
<dbReference type="Gene3D" id="3.40.630.30">
    <property type="match status" value="1"/>
</dbReference>
<dbReference type="SUPFAM" id="SSF55729">
    <property type="entry name" value="Acyl-CoA N-acyltransferases (Nat)"/>
    <property type="match status" value="1"/>
</dbReference>
<evidence type="ECO:0000256" key="2">
    <source>
        <dbReference type="ARBA" id="ARBA00023315"/>
    </source>
</evidence>
<dbReference type="PANTHER" id="PTHR43877">
    <property type="entry name" value="AMINOALKYLPHOSPHONATE N-ACETYLTRANSFERASE-RELATED-RELATED"/>
    <property type="match status" value="1"/>
</dbReference>
<keyword evidence="5" id="KW-1185">Reference proteome</keyword>
<dbReference type="CDD" id="cd04301">
    <property type="entry name" value="NAT_SF"/>
    <property type="match status" value="1"/>
</dbReference>
<organism evidence="4 5">
    <name type="scientific">Novimethylophilus kurashikiensis</name>
    <dbReference type="NCBI Taxonomy" id="1825523"/>
    <lineage>
        <taxon>Bacteria</taxon>
        <taxon>Pseudomonadati</taxon>
        <taxon>Pseudomonadota</taxon>
        <taxon>Betaproteobacteria</taxon>
        <taxon>Nitrosomonadales</taxon>
        <taxon>Methylophilaceae</taxon>
        <taxon>Novimethylophilus</taxon>
    </lineage>
</organism>